<keyword evidence="3" id="KW-1185">Reference proteome</keyword>
<name>A0A0D9VTF7_9ORYZ</name>
<keyword evidence="1" id="KW-0472">Membrane</keyword>
<accession>A0A0D9VTF7</accession>
<evidence type="ECO:0000313" key="3">
    <source>
        <dbReference type="Proteomes" id="UP000032180"/>
    </source>
</evidence>
<dbReference type="Proteomes" id="UP000032180">
    <property type="component" value="Chromosome 3"/>
</dbReference>
<dbReference type="Gramene" id="LPERR03G13590.1">
    <property type="protein sequence ID" value="LPERR03G13590.1"/>
    <property type="gene ID" value="LPERR03G13590"/>
</dbReference>
<reference evidence="3" key="2">
    <citation type="submission" date="2013-12" db="EMBL/GenBank/DDBJ databases">
        <authorList>
            <person name="Yu Y."/>
            <person name="Lee S."/>
            <person name="de Baynast K."/>
            <person name="Wissotski M."/>
            <person name="Liu L."/>
            <person name="Talag J."/>
            <person name="Goicoechea J."/>
            <person name="Angelova A."/>
            <person name="Jetty R."/>
            <person name="Kudrna D."/>
            <person name="Golser W."/>
            <person name="Rivera L."/>
            <person name="Zhang J."/>
            <person name="Wing R."/>
        </authorList>
    </citation>
    <scope>NUCLEOTIDE SEQUENCE</scope>
</reference>
<sequence>MPRRPTAHGPRRFWRYVKEADAVPMWSALGGYWSTGSTDKRSRPRADVARRPVEVWRGGQVARGSSEERRREAHTVMLDVARGPLLLSLGLGVAGGILWWIQRAGFWVSLADVGEHVDVHYDDEGITVGMEKATSKQPLP</sequence>
<proteinExistence type="predicted"/>
<dbReference type="HOGENOM" id="CLU_1837997_0_0_1"/>
<keyword evidence="1" id="KW-0812">Transmembrane</keyword>
<dbReference type="EnsemblPlants" id="LPERR03G13590.1">
    <property type="protein sequence ID" value="LPERR03G13590.1"/>
    <property type="gene ID" value="LPERR03G13590"/>
</dbReference>
<protein>
    <submittedName>
        <fullName evidence="2">Uncharacterized protein</fullName>
    </submittedName>
</protein>
<evidence type="ECO:0000256" key="1">
    <source>
        <dbReference type="SAM" id="Phobius"/>
    </source>
</evidence>
<feature type="transmembrane region" description="Helical" evidence="1">
    <location>
        <begin position="80"/>
        <end position="101"/>
    </location>
</feature>
<organism evidence="2 3">
    <name type="scientific">Leersia perrieri</name>
    <dbReference type="NCBI Taxonomy" id="77586"/>
    <lineage>
        <taxon>Eukaryota</taxon>
        <taxon>Viridiplantae</taxon>
        <taxon>Streptophyta</taxon>
        <taxon>Embryophyta</taxon>
        <taxon>Tracheophyta</taxon>
        <taxon>Spermatophyta</taxon>
        <taxon>Magnoliopsida</taxon>
        <taxon>Liliopsida</taxon>
        <taxon>Poales</taxon>
        <taxon>Poaceae</taxon>
        <taxon>BOP clade</taxon>
        <taxon>Oryzoideae</taxon>
        <taxon>Oryzeae</taxon>
        <taxon>Oryzinae</taxon>
        <taxon>Leersia</taxon>
    </lineage>
</organism>
<keyword evidence="1" id="KW-1133">Transmembrane helix</keyword>
<reference evidence="2" key="3">
    <citation type="submission" date="2015-04" db="UniProtKB">
        <authorList>
            <consortium name="EnsemblPlants"/>
        </authorList>
    </citation>
    <scope>IDENTIFICATION</scope>
</reference>
<reference evidence="2 3" key="1">
    <citation type="submission" date="2012-08" db="EMBL/GenBank/DDBJ databases">
        <title>Oryza genome evolution.</title>
        <authorList>
            <person name="Wing R.A."/>
        </authorList>
    </citation>
    <scope>NUCLEOTIDE SEQUENCE</scope>
</reference>
<evidence type="ECO:0000313" key="2">
    <source>
        <dbReference type="EnsemblPlants" id="LPERR03G13590.1"/>
    </source>
</evidence>
<dbReference type="AlphaFoldDB" id="A0A0D9VTF7"/>